<dbReference type="PANTHER" id="PTHR43205">
    <property type="entry name" value="PROSTAGLANDIN REDUCTASE"/>
    <property type="match status" value="1"/>
</dbReference>
<dbReference type="GO" id="GO:0016628">
    <property type="term" value="F:oxidoreductase activity, acting on the CH-CH group of donors, NAD or NADP as acceptor"/>
    <property type="evidence" value="ECO:0007669"/>
    <property type="project" value="InterPro"/>
</dbReference>
<dbReference type="EMBL" id="GG738854">
    <property type="protein sequence ID" value="EFC47567.1"/>
    <property type="molecule type" value="Genomic_DNA"/>
</dbReference>
<dbReference type="InParanoid" id="D2V6G3"/>
<reference evidence="4 5" key="1">
    <citation type="journal article" date="2010" name="Cell">
        <title>The genome of Naegleria gruberi illuminates early eukaryotic versatility.</title>
        <authorList>
            <person name="Fritz-Laylin L.K."/>
            <person name="Prochnik S.E."/>
            <person name="Ginger M.L."/>
            <person name="Dacks J.B."/>
            <person name="Carpenter M.L."/>
            <person name="Field M.C."/>
            <person name="Kuo A."/>
            <person name="Paredez A."/>
            <person name="Chapman J."/>
            <person name="Pham J."/>
            <person name="Shu S."/>
            <person name="Neupane R."/>
            <person name="Cipriano M."/>
            <person name="Mancuso J."/>
            <person name="Tu H."/>
            <person name="Salamov A."/>
            <person name="Lindquist E."/>
            <person name="Shapiro H."/>
            <person name="Lucas S."/>
            <person name="Grigoriev I.V."/>
            <person name="Cande W.Z."/>
            <person name="Fulton C."/>
            <person name="Rokhsar D.S."/>
            <person name="Dawson S.C."/>
        </authorList>
    </citation>
    <scope>NUCLEOTIDE SEQUENCE [LARGE SCALE GENOMIC DNA]</scope>
    <source>
        <strain evidence="4 5">NEG-M</strain>
    </source>
</reference>
<dbReference type="InterPro" id="IPR013149">
    <property type="entry name" value="ADH-like_C"/>
</dbReference>
<keyword evidence="1" id="KW-0560">Oxidoreductase</keyword>
<dbReference type="InterPro" id="IPR041694">
    <property type="entry name" value="ADH_N_2"/>
</dbReference>
<protein>
    <submittedName>
        <fullName evidence="4">Uncharacterized protein FM174</fullName>
    </submittedName>
</protein>
<organism evidence="5">
    <name type="scientific">Naegleria gruberi</name>
    <name type="common">Amoeba</name>
    <dbReference type="NCBI Taxonomy" id="5762"/>
    <lineage>
        <taxon>Eukaryota</taxon>
        <taxon>Discoba</taxon>
        <taxon>Heterolobosea</taxon>
        <taxon>Tetramitia</taxon>
        <taxon>Eutetramitia</taxon>
        <taxon>Vahlkampfiidae</taxon>
        <taxon>Naegleria</taxon>
    </lineage>
</organism>
<dbReference type="InterPro" id="IPR036291">
    <property type="entry name" value="NAD(P)-bd_dom_sf"/>
</dbReference>
<dbReference type="Pfam" id="PF16884">
    <property type="entry name" value="ADH_N_2"/>
    <property type="match status" value="1"/>
</dbReference>
<sequence>MSTTNKRLLLVSYPEGLIKEDNFKLEEIALPNVDQLGEEQLVVRLLHLSVDPYMRIRMSAQPPKGYFGPYPLNEPVSGGAVAKVVKVGAKLAETYKEGDIVYGALPWVLEQVVDLSDKSVYLRKLEGVSGIPLSYFLGVLGMPGLTSYFGLIDICAPKEGETIVVSAASGAVGSVVGQIGKILGCRVVGISGNDNVKELLENGFDAVINYKKFNNNVNELKKAIDEECPKGVDCYFDNTGGFILDAVTLAMNCKGRISFCGAISSYNEQNPETGLRLSTIHVVRELKTQGFIISSFMPRFQEGTAQLVQWLLQGKLKAFETKFTGLENIPKALQSLFTGEKSGKVVVDL</sequence>
<dbReference type="VEuPathDB" id="AmoebaDB:NAEGRDRAFT_31511"/>
<dbReference type="SUPFAM" id="SSF50129">
    <property type="entry name" value="GroES-like"/>
    <property type="match status" value="1"/>
</dbReference>
<feature type="domain" description="Oxidoreductase N-terminal" evidence="3">
    <location>
        <begin position="6"/>
        <end position="114"/>
    </location>
</feature>
<proteinExistence type="predicted"/>
<dbReference type="Gene3D" id="3.90.180.10">
    <property type="entry name" value="Medium-chain alcohol dehydrogenases, catalytic domain"/>
    <property type="match status" value="1"/>
</dbReference>
<feature type="domain" description="Alcohol dehydrogenase-like C-terminal" evidence="2">
    <location>
        <begin position="171"/>
        <end position="305"/>
    </location>
</feature>
<dbReference type="CDD" id="cd05288">
    <property type="entry name" value="PGDH"/>
    <property type="match status" value="1"/>
</dbReference>
<dbReference type="OMA" id="MISDYNT"/>
<evidence type="ECO:0000256" key="1">
    <source>
        <dbReference type="ARBA" id="ARBA00023002"/>
    </source>
</evidence>
<evidence type="ECO:0000313" key="4">
    <source>
        <dbReference type="EMBL" id="EFC47567.1"/>
    </source>
</evidence>
<accession>D2V6G3</accession>
<dbReference type="Proteomes" id="UP000006671">
    <property type="component" value="Unassembled WGS sequence"/>
</dbReference>
<dbReference type="SUPFAM" id="SSF51735">
    <property type="entry name" value="NAD(P)-binding Rossmann-fold domains"/>
    <property type="match status" value="1"/>
</dbReference>
<gene>
    <name evidence="4" type="primary">FM174</name>
    <name evidence="4" type="ORF">NAEGRDRAFT_31511</name>
</gene>
<keyword evidence="5" id="KW-1185">Reference proteome</keyword>
<dbReference type="InterPro" id="IPR045010">
    <property type="entry name" value="MDR_fam"/>
</dbReference>
<name>D2V6G3_NAEGR</name>
<dbReference type="GeneID" id="8861633"/>
<dbReference type="FunFam" id="3.40.50.720:FF:000121">
    <property type="entry name" value="Prostaglandin reductase 2"/>
    <property type="match status" value="1"/>
</dbReference>
<dbReference type="PANTHER" id="PTHR43205:SF7">
    <property type="entry name" value="PROSTAGLANDIN REDUCTASE 1"/>
    <property type="match status" value="1"/>
</dbReference>
<dbReference type="RefSeq" id="XP_002680311.1">
    <property type="nucleotide sequence ID" value="XM_002680265.1"/>
</dbReference>
<evidence type="ECO:0000313" key="5">
    <source>
        <dbReference type="Proteomes" id="UP000006671"/>
    </source>
</evidence>
<dbReference type="Pfam" id="PF00107">
    <property type="entry name" value="ADH_zinc_N"/>
    <property type="match status" value="1"/>
</dbReference>
<dbReference type="AlphaFoldDB" id="D2V6G3"/>
<evidence type="ECO:0000259" key="3">
    <source>
        <dbReference type="Pfam" id="PF16884"/>
    </source>
</evidence>
<dbReference type="KEGG" id="ngr:NAEGRDRAFT_31511"/>
<dbReference type="FunCoup" id="D2V6G3">
    <property type="interactions" value="85"/>
</dbReference>
<evidence type="ECO:0000259" key="2">
    <source>
        <dbReference type="Pfam" id="PF00107"/>
    </source>
</evidence>
<dbReference type="Gene3D" id="3.40.50.720">
    <property type="entry name" value="NAD(P)-binding Rossmann-like Domain"/>
    <property type="match status" value="1"/>
</dbReference>
<dbReference type="eggNOG" id="KOG1196">
    <property type="taxonomic scope" value="Eukaryota"/>
</dbReference>
<dbReference type="InterPro" id="IPR011032">
    <property type="entry name" value="GroES-like_sf"/>
</dbReference>
<dbReference type="OrthoDB" id="809632at2759"/>